<sequence>MLDITHSGFRYIGCHALV</sequence>
<reference evidence="1 2" key="1">
    <citation type="submission" date="2018-12" db="EMBL/GenBank/DDBJ databases">
        <title>Genomic taxonomy of the Vibrionaceae family.</title>
        <authorList>
            <person name="Gomez-Gil B."/>
            <person name="Enciso-Ibarra K."/>
        </authorList>
    </citation>
    <scope>NUCLEOTIDE SEQUENCE [LARGE SCALE GENOMIC DNA]</scope>
    <source>
        <strain evidence="1 2">CAIM 594</strain>
    </source>
</reference>
<dbReference type="EMBL" id="RSFA01000139">
    <property type="protein sequence ID" value="RSD28939.1"/>
    <property type="molecule type" value="Genomic_DNA"/>
</dbReference>
<keyword evidence="2" id="KW-1185">Reference proteome</keyword>
<dbReference type="AlphaFoldDB" id="A0A427TWU2"/>
<organism evidence="1 2">
    <name type="scientific">Vibrio pectenicida</name>
    <dbReference type="NCBI Taxonomy" id="62763"/>
    <lineage>
        <taxon>Bacteria</taxon>
        <taxon>Pseudomonadati</taxon>
        <taxon>Pseudomonadota</taxon>
        <taxon>Gammaproteobacteria</taxon>
        <taxon>Vibrionales</taxon>
        <taxon>Vibrionaceae</taxon>
        <taxon>Vibrio</taxon>
    </lineage>
</organism>
<protein>
    <submittedName>
        <fullName evidence="1">Uncharacterized protein</fullName>
    </submittedName>
</protein>
<evidence type="ECO:0000313" key="2">
    <source>
        <dbReference type="Proteomes" id="UP000269041"/>
    </source>
</evidence>
<comment type="caution">
    <text evidence="1">The sequence shown here is derived from an EMBL/GenBank/DDBJ whole genome shotgun (WGS) entry which is preliminary data.</text>
</comment>
<dbReference type="Proteomes" id="UP000269041">
    <property type="component" value="Unassembled WGS sequence"/>
</dbReference>
<evidence type="ECO:0000313" key="1">
    <source>
        <dbReference type="EMBL" id="RSD28939.1"/>
    </source>
</evidence>
<accession>A0A427TWU2</accession>
<gene>
    <name evidence="1" type="ORF">EJA03_18710</name>
</gene>
<proteinExistence type="predicted"/>
<name>A0A427TWU2_9VIBR</name>